<accession>A0A8S0R0W3</accession>
<reference evidence="2 3" key="1">
    <citation type="submission" date="2019-12" db="EMBL/GenBank/DDBJ databases">
        <authorList>
            <person name="Alioto T."/>
            <person name="Alioto T."/>
            <person name="Gomez Garrido J."/>
        </authorList>
    </citation>
    <scope>NUCLEOTIDE SEQUENCE [LARGE SCALE GENOMIC DNA]</scope>
</reference>
<keyword evidence="3" id="KW-1185">Reference proteome</keyword>
<name>A0A8S0R0W3_OLEEU</name>
<proteinExistence type="predicted"/>
<evidence type="ECO:0000313" key="2">
    <source>
        <dbReference type="EMBL" id="CAA2972069.1"/>
    </source>
</evidence>
<gene>
    <name evidence="2" type="ORF">OLEA9_A000502</name>
</gene>
<feature type="non-terminal residue" evidence="2">
    <location>
        <position position="88"/>
    </location>
</feature>
<sequence>IVSKALENPSGVSRSEKIDGNFALGNVPSDMHIEASPSTSSDHLLNLGIDKTAPEHGKTLGITHLTQLKLHMPPMRDPLLPAGSSSLK</sequence>
<comment type="caution">
    <text evidence="2">The sequence shown here is derived from an EMBL/GenBank/DDBJ whole genome shotgun (WGS) entry which is preliminary data.</text>
</comment>
<evidence type="ECO:0000313" key="3">
    <source>
        <dbReference type="Proteomes" id="UP000594638"/>
    </source>
</evidence>
<dbReference type="EMBL" id="CACTIH010002037">
    <property type="protein sequence ID" value="CAA2972069.1"/>
    <property type="molecule type" value="Genomic_DNA"/>
</dbReference>
<dbReference type="AlphaFoldDB" id="A0A8S0R0W3"/>
<dbReference type="Proteomes" id="UP000594638">
    <property type="component" value="Unassembled WGS sequence"/>
</dbReference>
<protein>
    <submittedName>
        <fullName evidence="2">Uncharacterized protein</fullName>
    </submittedName>
</protein>
<feature type="region of interest" description="Disordered" evidence="1">
    <location>
        <begin position="1"/>
        <end position="20"/>
    </location>
</feature>
<organism evidence="2 3">
    <name type="scientific">Olea europaea subsp. europaea</name>
    <dbReference type="NCBI Taxonomy" id="158383"/>
    <lineage>
        <taxon>Eukaryota</taxon>
        <taxon>Viridiplantae</taxon>
        <taxon>Streptophyta</taxon>
        <taxon>Embryophyta</taxon>
        <taxon>Tracheophyta</taxon>
        <taxon>Spermatophyta</taxon>
        <taxon>Magnoliopsida</taxon>
        <taxon>eudicotyledons</taxon>
        <taxon>Gunneridae</taxon>
        <taxon>Pentapetalae</taxon>
        <taxon>asterids</taxon>
        <taxon>lamiids</taxon>
        <taxon>Lamiales</taxon>
        <taxon>Oleaceae</taxon>
        <taxon>Oleeae</taxon>
        <taxon>Olea</taxon>
    </lineage>
</organism>
<evidence type="ECO:0000256" key="1">
    <source>
        <dbReference type="SAM" id="MobiDB-lite"/>
    </source>
</evidence>
<feature type="non-terminal residue" evidence="2">
    <location>
        <position position="1"/>
    </location>
</feature>
<dbReference type="Gramene" id="OE9A000502T1">
    <property type="protein sequence ID" value="OE9A000502C1"/>
    <property type="gene ID" value="OE9A000502"/>
</dbReference>